<protein>
    <recommendedName>
        <fullName evidence="6">Protein kinase domain-containing protein</fullName>
    </recommendedName>
</protein>
<dbReference type="SUPFAM" id="SSF56112">
    <property type="entry name" value="Protein kinase-like (PK-like)"/>
    <property type="match status" value="1"/>
</dbReference>
<comment type="caution">
    <text evidence="7">The sequence shown here is derived from an EMBL/GenBank/DDBJ whole genome shotgun (WGS) entry which is preliminary data.</text>
</comment>
<keyword evidence="5" id="KW-0067">ATP-binding</keyword>
<evidence type="ECO:0000256" key="3">
    <source>
        <dbReference type="ARBA" id="ARBA00022741"/>
    </source>
</evidence>
<evidence type="ECO:0000256" key="5">
    <source>
        <dbReference type="ARBA" id="ARBA00022840"/>
    </source>
</evidence>
<evidence type="ECO:0000256" key="2">
    <source>
        <dbReference type="ARBA" id="ARBA00022679"/>
    </source>
</evidence>
<feature type="domain" description="Protein kinase" evidence="6">
    <location>
        <begin position="79"/>
        <end position="400"/>
    </location>
</feature>
<dbReference type="Proteomes" id="UP001515480">
    <property type="component" value="Unassembled WGS sequence"/>
</dbReference>
<dbReference type="PANTHER" id="PTHR24058">
    <property type="entry name" value="DUAL SPECIFICITY PROTEIN KINASE"/>
    <property type="match status" value="1"/>
</dbReference>
<gene>
    <name evidence="7" type="ORF">AB1Y20_012489</name>
</gene>
<dbReference type="GO" id="GO:0005524">
    <property type="term" value="F:ATP binding"/>
    <property type="evidence" value="ECO:0007669"/>
    <property type="project" value="UniProtKB-KW"/>
</dbReference>
<keyword evidence="2" id="KW-0808">Transferase</keyword>
<dbReference type="PROSITE" id="PS50011">
    <property type="entry name" value="PROTEIN_KINASE_DOM"/>
    <property type="match status" value="1"/>
</dbReference>
<dbReference type="PANTHER" id="PTHR24058:SF124">
    <property type="entry name" value="PROTEIN KINASE SUPERFAMILY PROTEIN"/>
    <property type="match status" value="1"/>
</dbReference>
<evidence type="ECO:0000259" key="6">
    <source>
        <dbReference type="PROSITE" id="PS50011"/>
    </source>
</evidence>
<evidence type="ECO:0000256" key="1">
    <source>
        <dbReference type="ARBA" id="ARBA00022527"/>
    </source>
</evidence>
<dbReference type="Gene3D" id="1.10.510.10">
    <property type="entry name" value="Transferase(Phosphotransferase) domain 1"/>
    <property type="match status" value="1"/>
</dbReference>
<name>A0AB34II12_PRYPA</name>
<dbReference type="Gene3D" id="3.30.200.20">
    <property type="entry name" value="Phosphorylase Kinase, domain 1"/>
    <property type="match status" value="1"/>
</dbReference>
<dbReference type="AlphaFoldDB" id="A0AB34II12"/>
<dbReference type="PROSITE" id="PS00108">
    <property type="entry name" value="PROTEIN_KINASE_ST"/>
    <property type="match status" value="1"/>
</dbReference>
<organism evidence="7 8">
    <name type="scientific">Prymnesium parvum</name>
    <name type="common">Toxic golden alga</name>
    <dbReference type="NCBI Taxonomy" id="97485"/>
    <lineage>
        <taxon>Eukaryota</taxon>
        <taxon>Haptista</taxon>
        <taxon>Haptophyta</taxon>
        <taxon>Prymnesiophyceae</taxon>
        <taxon>Prymnesiales</taxon>
        <taxon>Prymnesiaceae</taxon>
        <taxon>Prymnesium</taxon>
    </lineage>
</organism>
<keyword evidence="1" id="KW-0723">Serine/threonine-protein kinase</keyword>
<evidence type="ECO:0000313" key="8">
    <source>
        <dbReference type="Proteomes" id="UP001515480"/>
    </source>
</evidence>
<sequence length="430" mass="49073">MARSLASFELTPAEPEDFAHLTFDGAAEKNVFFPGDKPKKENEELQHFDLRVVFEPGTNVLEESVTFRLEAGKQIAKKYRIVEYLGVGVFSHAVQCVNLDTGGLVCVKMTRNNKDFFDQSLGEIKLLQHLNKADPDDSHCVLRMFDFFYFKEHLFIVTELLCDNLYNIYKKVSRGGCTPYFTLARVRSIAYQCLIALDFIHANNLIHCDLKPENILIQSLSRCTIKVIDFGSSCFQSDPHSSYVQSRSYRAPEVILGLPYSHKIDVFSLGCILAELLRSKVLFPNKTATHLLAGHMALCGIDSWMIEEGKHSHQYFMKNKLYIWQSAEPTSLPGEQIHQMRRRHIMHGTGGYFYIHPRPRTFEAELGVSDPVFIDLMKRLLETNMNKRITSKEALQHPWLTEPTLPRPAIYSPGKPGMILTTPFFAILCS</sequence>
<reference evidence="7 8" key="1">
    <citation type="journal article" date="2024" name="Science">
        <title>Giant polyketide synthase enzymes in the biosynthesis of giant marine polyether toxins.</title>
        <authorList>
            <person name="Fallon T.R."/>
            <person name="Shende V.V."/>
            <person name="Wierzbicki I.H."/>
            <person name="Pendleton A.L."/>
            <person name="Watervoot N.F."/>
            <person name="Auber R.P."/>
            <person name="Gonzalez D.J."/>
            <person name="Wisecaver J.H."/>
            <person name="Moore B.S."/>
        </authorList>
    </citation>
    <scope>NUCLEOTIDE SEQUENCE [LARGE SCALE GENOMIC DNA]</scope>
    <source>
        <strain evidence="7 8">12B1</strain>
    </source>
</reference>
<proteinExistence type="predicted"/>
<dbReference type="GO" id="GO:0004674">
    <property type="term" value="F:protein serine/threonine kinase activity"/>
    <property type="evidence" value="ECO:0007669"/>
    <property type="project" value="UniProtKB-KW"/>
</dbReference>
<dbReference type="EMBL" id="JBGBPQ010000024">
    <property type="protein sequence ID" value="KAL1499804.1"/>
    <property type="molecule type" value="Genomic_DNA"/>
</dbReference>
<dbReference type="Pfam" id="PF00069">
    <property type="entry name" value="Pkinase"/>
    <property type="match status" value="1"/>
</dbReference>
<keyword evidence="8" id="KW-1185">Reference proteome</keyword>
<keyword evidence="3" id="KW-0547">Nucleotide-binding</keyword>
<keyword evidence="4" id="KW-0418">Kinase</keyword>
<dbReference type="SMART" id="SM00220">
    <property type="entry name" value="S_TKc"/>
    <property type="match status" value="1"/>
</dbReference>
<dbReference type="InterPro" id="IPR050494">
    <property type="entry name" value="Ser_Thr_dual-spec_kinase"/>
</dbReference>
<evidence type="ECO:0000313" key="7">
    <source>
        <dbReference type="EMBL" id="KAL1499804.1"/>
    </source>
</evidence>
<evidence type="ECO:0000256" key="4">
    <source>
        <dbReference type="ARBA" id="ARBA00022777"/>
    </source>
</evidence>
<dbReference type="CDD" id="cd14133">
    <property type="entry name" value="PKc_DYRK_like"/>
    <property type="match status" value="1"/>
</dbReference>
<dbReference type="InterPro" id="IPR008271">
    <property type="entry name" value="Ser/Thr_kinase_AS"/>
</dbReference>
<accession>A0AB34II12</accession>
<dbReference type="InterPro" id="IPR000719">
    <property type="entry name" value="Prot_kinase_dom"/>
</dbReference>
<dbReference type="InterPro" id="IPR011009">
    <property type="entry name" value="Kinase-like_dom_sf"/>
</dbReference>